<keyword evidence="2" id="KW-1185">Reference proteome</keyword>
<organism evidence="1 2">
    <name type="scientific">Paralvinella palmiformis</name>
    <dbReference type="NCBI Taxonomy" id="53620"/>
    <lineage>
        <taxon>Eukaryota</taxon>
        <taxon>Metazoa</taxon>
        <taxon>Spiralia</taxon>
        <taxon>Lophotrochozoa</taxon>
        <taxon>Annelida</taxon>
        <taxon>Polychaeta</taxon>
        <taxon>Sedentaria</taxon>
        <taxon>Canalipalpata</taxon>
        <taxon>Terebellida</taxon>
        <taxon>Terebelliformia</taxon>
        <taxon>Alvinellidae</taxon>
        <taxon>Paralvinella</taxon>
    </lineage>
</organism>
<proteinExistence type="predicted"/>
<feature type="non-terminal residue" evidence="1">
    <location>
        <position position="42"/>
    </location>
</feature>
<protein>
    <submittedName>
        <fullName evidence="1">Uncharacterized protein</fullName>
    </submittedName>
</protein>
<name>A0AAD9IR22_9ANNE</name>
<comment type="caution">
    <text evidence="1">The sequence shown here is derived from an EMBL/GenBank/DDBJ whole genome shotgun (WGS) entry which is preliminary data.</text>
</comment>
<evidence type="ECO:0000313" key="1">
    <source>
        <dbReference type="EMBL" id="KAK2138470.1"/>
    </source>
</evidence>
<evidence type="ECO:0000313" key="2">
    <source>
        <dbReference type="Proteomes" id="UP001208570"/>
    </source>
</evidence>
<accession>A0AAD9IR22</accession>
<sequence>MDVLLPNFRIHDISISPNRQQCVLRCSKAAVLYQKQNVDRNP</sequence>
<dbReference type="AlphaFoldDB" id="A0AAD9IR22"/>
<gene>
    <name evidence="1" type="ORF">LSH36_2993g00003</name>
</gene>
<dbReference type="EMBL" id="JAODUP010002982">
    <property type="protein sequence ID" value="KAK2138470.1"/>
    <property type="molecule type" value="Genomic_DNA"/>
</dbReference>
<dbReference type="Proteomes" id="UP001208570">
    <property type="component" value="Unassembled WGS sequence"/>
</dbReference>
<reference evidence="1" key="1">
    <citation type="journal article" date="2023" name="Mol. Biol. Evol.">
        <title>Third-Generation Sequencing Reveals the Adaptive Role of the Epigenome in Three Deep-Sea Polychaetes.</title>
        <authorList>
            <person name="Perez M."/>
            <person name="Aroh O."/>
            <person name="Sun Y."/>
            <person name="Lan Y."/>
            <person name="Juniper S.K."/>
            <person name="Young C.R."/>
            <person name="Angers B."/>
            <person name="Qian P.Y."/>
        </authorList>
    </citation>
    <scope>NUCLEOTIDE SEQUENCE</scope>
    <source>
        <strain evidence="1">P08H-3</strain>
    </source>
</reference>